<evidence type="ECO:0008006" key="3">
    <source>
        <dbReference type="Google" id="ProtNLM"/>
    </source>
</evidence>
<dbReference type="RefSeq" id="WP_285983090.1">
    <property type="nucleotide sequence ID" value="NZ_JASVDS010000003.1"/>
</dbReference>
<sequence length="158" mass="17162">MATPATPANPVHASGTCTAPVAFARRVFERHRDFYGDEAPHDPALLTPRLDAALRHEWAGTTGELGPLDVDPWMGAQDGEIGTPVTFRLLAAKGGAATVRMDYPFLSEPGARPQRRTVRLLLRREMGGCWRLDDLITPAGQSLRTLDALRRGAEPAIP</sequence>
<gene>
    <name evidence="1" type="ORF">QRD43_14055</name>
</gene>
<protein>
    <recommendedName>
        <fullName evidence="3">DUF3828 domain-containing protein</fullName>
    </recommendedName>
</protein>
<evidence type="ECO:0000313" key="2">
    <source>
        <dbReference type="Proteomes" id="UP001238603"/>
    </source>
</evidence>
<dbReference type="EMBL" id="JASVDS010000003">
    <property type="protein sequence ID" value="MDL5033034.1"/>
    <property type="molecule type" value="Genomic_DNA"/>
</dbReference>
<evidence type="ECO:0000313" key="1">
    <source>
        <dbReference type="EMBL" id="MDL5033034.1"/>
    </source>
</evidence>
<comment type="caution">
    <text evidence="1">The sequence shown here is derived from an EMBL/GenBank/DDBJ whole genome shotgun (WGS) entry which is preliminary data.</text>
</comment>
<dbReference type="Proteomes" id="UP001238603">
    <property type="component" value="Unassembled WGS sequence"/>
</dbReference>
<proteinExistence type="predicted"/>
<organism evidence="1 2">
    <name type="scientific">Roseateles subflavus</name>
    <dbReference type="NCBI Taxonomy" id="3053353"/>
    <lineage>
        <taxon>Bacteria</taxon>
        <taxon>Pseudomonadati</taxon>
        <taxon>Pseudomonadota</taxon>
        <taxon>Betaproteobacteria</taxon>
        <taxon>Burkholderiales</taxon>
        <taxon>Sphaerotilaceae</taxon>
        <taxon>Roseateles</taxon>
    </lineage>
</organism>
<accession>A0ABT7LJJ8</accession>
<name>A0ABT7LJJ8_9BURK</name>
<reference evidence="1 2" key="1">
    <citation type="submission" date="2023-06" db="EMBL/GenBank/DDBJ databases">
        <title>Pelomonas sp. APW6 16S ribosomal RNA gene genome sequencing and assembly.</title>
        <authorList>
            <person name="Woo H."/>
        </authorList>
    </citation>
    <scope>NUCLEOTIDE SEQUENCE [LARGE SCALE GENOMIC DNA]</scope>
    <source>
        <strain evidence="1 2">APW6</strain>
    </source>
</reference>
<keyword evidence="2" id="KW-1185">Reference proteome</keyword>